<evidence type="ECO:0000256" key="1">
    <source>
        <dbReference type="ARBA" id="ARBA00022741"/>
    </source>
</evidence>
<dbReference type="PANTHER" id="PTHR13140">
    <property type="entry name" value="MYOSIN"/>
    <property type="match status" value="1"/>
</dbReference>
<evidence type="ECO:0000256" key="5">
    <source>
        <dbReference type="ARBA" id="ARBA00023203"/>
    </source>
</evidence>
<reference evidence="9" key="1">
    <citation type="submission" date="2025-08" db="UniProtKB">
        <authorList>
            <consortium name="Ensembl"/>
        </authorList>
    </citation>
    <scope>IDENTIFICATION</scope>
</reference>
<dbReference type="SUPFAM" id="SSF52540">
    <property type="entry name" value="P-loop containing nucleoside triphosphate hydrolases"/>
    <property type="match status" value="1"/>
</dbReference>
<dbReference type="PANTHER" id="PTHR13140:SF289">
    <property type="entry name" value="UNCONVENTIONAL MYOSIN-XIX"/>
    <property type="match status" value="1"/>
</dbReference>
<dbReference type="PRINTS" id="PR00193">
    <property type="entry name" value="MYOSINHEAVY"/>
</dbReference>
<keyword evidence="3 6" id="KW-0518">Myosin</keyword>
<reference evidence="9" key="2">
    <citation type="submission" date="2025-09" db="UniProtKB">
        <authorList>
            <consortium name="Ensembl"/>
        </authorList>
    </citation>
    <scope>IDENTIFICATION</scope>
</reference>
<dbReference type="AlphaFoldDB" id="A0A8C8F9I3"/>
<dbReference type="Gene3D" id="1.20.5.190">
    <property type="match status" value="1"/>
</dbReference>
<keyword evidence="10" id="KW-1185">Reference proteome</keyword>
<keyword evidence="2 6" id="KW-0067">ATP-binding</keyword>
<dbReference type="GO" id="GO:0005524">
    <property type="term" value="F:ATP binding"/>
    <property type="evidence" value="ECO:0007669"/>
    <property type="project" value="UniProtKB-UniRule"/>
</dbReference>
<dbReference type="Gene3D" id="1.20.58.530">
    <property type="match status" value="1"/>
</dbReference>
<accession>A0A8C8F9I3</accession>
<dbReference type="SMART" id="SM00242">
    <property type="entry name" value="MYSc"/>
    <property type="match status" value="1"/>
</dbReference>
<dbReference type="Ensembl" id="ENSOTST00005033908.2">
    <property type="protein sequence ID" value="ENSOTSP00005031311.2"/>
    <property type="gene ID" value="ENSOTSG00005014730.2"/>
</dbReference>
<feature type="domain" description="Myosin motor" evidence="8">
    <location>
        <begin position="52"/>
        <end position="665"/>
    </location>
</feature>
<evidence type="ECO:0000259" key="8">
    <source>
        <dbReference type="PROSITE" id="PS51456"/>
    </source>
</evidence>
<keyword evidence="4 6" id="KW-0505">Motor protein</keyword>
<evidence type="ECO:0000256" key="4">
    <source>
        <dbReference type="ARBA" id="ARBA00023175"/>
    </source>
</evidence>
<dbReference type="GO" id="GO:0051015">
    <property type="term" value="F:actin filament binding"/>
    <property type="evidence" value="ECO:0007669"/>
    <property type="project" value="TreeGrafter"/>
</dbReference>
<feature type="compositionally biased region" description="Basic residues" evidence="7">
    <location>
        <begin position="19"/>
        <end position="30"/>
    </location>
</feature>
<protein>
    <recommendedName>
        <fullName evidence="8">Myosin motor domain-containing protein</fullName>
    </recommendedName>
</protein>
<dbReference type="PROSITE" id="PS50096">
    <property type="entry name" value="IQ"/>
    <property type="match status" value="1"/>
</dbReference>
<evidence type="ECO:0000256" key="7">
    <source>
        <dbReference type="SAM" id="MobiDB-lite"/>
    </source>
</evidence>
<dbReference type="CDD" id="cd23767">
    <property type="entry name" value="IQCD"/>
    <property type="match status" value="1"/>
</dbReference>
<evidence type="ECO:0000313" key="9">
    <source>
        <dbReference type="Ensembl" id="ENSOTSP00005031311.2"/>
    </source>
</evidence>
<dbReference type="Proteomes" id="UP000694402">
    <property type="component" value="Unassembled WGS sequence"/>
</dbReference>
<dbReference type="Gene3D" id="3.40.850.10">
    <property type="entry name" value="Kinesin motor domain"/>
    <property type="match status" value="1"/>
</dbReference>
<dbReference type="GO" id="GO:0000146">
    <property type="term" value="F:microfilament motor activity"/>
    <property type="evidence" value="ECO:0007669"/>
    <property type="project" value="TreeGrafter"/>
</dbReference>
<dbReference type="GO" id="GO:0005737">
    <property type="term" value="C:cytoplasm"/>
    <property type="evidence" value="ECO:0007669"/>
    <property type="project" value="TreeGrafter"/>
</dbReference>
<dbReference type="InterPro" id="IPR036961">
    <property type="entry name" value="Kinesin_motor_dom_sf"/>
</dbReference>
<feature type="binding site" evidence="6">
    <location>
        <begin position="149"/>
        <end position="156"/>
    </location>
    <ligand>
        <name>ATP</name>
        <dbReference type="ChEBI" id="CHEBI:30616"/>
    </ligand>
</feature>
<dbReference type="Gene3D" id="1.10.10.820">
    <property type="match status" value="1"/>
</dbReference>
<gene>
    <name evidence="9" type="primary">MYO19</name>
</gene>
<keyword evidence="1 6" id="KW-0547">Nucleotide-binding</keyword>
<evidence type="ECO:0000256" key="3">
    <source>
        <dbReference type="ARBA" id="ARBA00023123"/>
    </source>
</evidence>
<sequence length="880" mass="100070">MNSERSQRIGNGHGEKVKGGVRKKSGLAHRKSLNDSLEGEVKAFLLDEGQLHTYDDLTKVNPVTPTTVLKCLQARYRAKVFYTHAGCTLVALNPFQPVPDLYSLDVMKEYHCAPQPQESKPHIFIVAEEAYRNVQGQVEPVNQSLVVSGESGAGKTWTSRCLMKYYATVAASSSLMKSQDTVERIEKRVLDSNPIMEAFGNACTLRNSNSSRFGKYIQLQLNRSQLLVGASVQTYLLEKTRVAGQPVNERNFHIFYQMMTGGSDEQRREWKMSHDQHFAWLPNAEKTLEEDCFDETVEAMVHLGINAEKQGHIFRILAGLLQLGNVIFCSAMDESQPCDLEEKSKDFMHRCASLLCVPVEELQTCLRVRTLRAGKQSALFKPCSLADCSVRRDCLAKVIYAQLFEWLVTFINDSICADNSTWCNFIGLLDVYGFECFQFNNLEQLCINYANEKLQQHFVAHYLKAQQEEYVSEGLEWSFVKYQDNQGCLDLIEGIPTGVFSLLNEECLLNRASDAKQFRVRLEKELSDNGSMSWDKFSKQPHFTVAHYAGKVSYQIEGMMEKNKDPVPPELIHLLQKSENPLLHQLFADRDPVGQGTRGLRQVVTVVSKFKNSLENLMKILHSTTPHYTRCIKPNTDCRPLTFKKEEVIMQLEACGIVETIHISRRMVCIVQTESGIDPNPQNRVCSQRAFSIQCCWHRHKQRRRHAMRRACTLIQAAVRSWLVRRAVRRWHRAAIVLQRSWRKWRVSRSPAAKGNYYFKVSEQVTGSVQLSSIQEPVMVRGWPMGLALASAPTITVSMTATGFQKMMSVMACLNGHCFRSGDYKVETNQFKQGVASIRAQPRGSIKLHYQRSPLLYADLHPDHKRDGVTGLNQILLEST</sequence>
<feature type="region of interest" description="Disordered" evidence="7">
    <location>
        <begin position="1"/>
        <end position="30"/>
    </location>
</feature>
<feature type="region of interest" description="Actin-binding" evidence="6">
    <location>
        <begin position="614"/>
        <end position="636"/>
    </location>
</feature>
<dbReference type="PROSITE" id="PS51456">
    <property type="entry name" value="MYOSIN_MOTOR"/>
    <property type="match status" value="1"/>
</dbReference>
<evidence type="ECO:0000256" key="6">
    <source>
        <dbReference type="PROSITE-ProRule" id="PRU00782"/>
    </source>
</evidence>
<dbReference type="InterPro" id="IPR027417">
    <property type="entry name" value="P-loop_NTPase"/>
</dbReference>
<evidence type="ECO:0000313" key="10">
    <source>
        <dbReference type="Proteomes" id="UP000694402"/>
    </source>
</evidence>
<dbReference type="Pfam" id="PF00063">
    <property type="entry name" value="Myosin_head"/>
    <property type="match status" value="1"/>
</dbReference>
<organism evidence="9 10">
    <name type="scientific">Oncorhynchus tshawytscha</name>
    <name type="common">Chinook salmon</name>
    <name type="synonym">Salmo tshawytscha</name>
    <dbReference type="NCBI Taxonomy" id="74940"/>
    <lineage>
        <taxon>Eukaryota</taxon>
        <taxon>Metazoa</taxon>
        <taxon>Chordata</taxon>
        <taxon>Craniata</taxon>
        <taxon>Vertebrata</taxon>
        <taxon>Euteleostomi</taxon>
        <taxon>Actinopterygii</taxon>
        <taxon>Neopterygii</taxon>
        <taxon>Teleostei</taxon>
        <taxon>Protacanthopterygii</taxon>
        <taxon>Salmoniformes</taxon>
        <taxon>Salmonidae</taxon>
        <taxon>Salmoninae</taxon>
        <taxon>Oncorhynchus</taxon>
    </lineage>
</organism>
<name>A0A8C8F9I3_ONCTS</name>
<dbReference type="InterPro" id="IPR001609">
    <property type="entry name" value="Myosin_head_motor_dom-like"/>
</dbReference>
<comment type="similarity">
    <text evidence="6">Belongs to the TRAFAC class myosin-kinesin ATPase superfamily. Myosin family.</text>
</comment>
<dbReference type="GeneTree" id="ENSGT00940000157382"/>
<proteinExistence type="inferred from homology"/>
<dbReference type="GO" id="GO:0016459">
    <property type="term" value="C:myosin complex"/>
    <property type="evidence" value="ECO:0007669"/>
    <property type="project" value="UniProtKB-KW"/>
</dbReference>
<dbReference type="GO" id="GO:0016020">
    <property type="term" value="C:membrane"/>
    <property type="evidence" value="ECO:0007669"/>
    <property type="project" value="TreeGrafter"/>
</dbReference>
<dbReference type="GO" id="GO:0007015">
    <property type="term" value="P:actin filament organization"/>
    <property type="evidence" value="ECO:0007669"/>
    <property type="project" value="TreeGrafter"/>
</dbReference>
<evidence type="ECO:0000256" key="2">
    <source>
        <dbReference type="ARBA" id="ARBA00022840"/>
    </source>
</evidence>
<dbReference type="Gene3D" id="1.20.120.720">
    <property type="entry name" value="Myosin VI head, motor domain, U50 subdomain"/>
    <property type="match status" value="1"/>
</dbReference>
<keyword evidence="5 6" id="KW-0009">Actin-binding</keyword>